<dbReference type="EMBL" id="UINC01226204">
    <property type="protein sequence ID" value="SVE56595.1"/>
    <property type="molecule type" value="Genomic_DNA"/>
</dbReference>
<dbReference type="SUPFAM" id="SSF53756">
    <property type="entry name" value="UDP-Glycosyltransferase/glycogen phosphorylase"/>
    <property type="match status" value="1"/>
</dbReference>
<feature type="non-terminal residue" evidence="1">
    <location>
        <position position="69"/>
    </location>
</feature>
<evidence type="ECO:0000313" key="1">
    <source>
        <dbReference type="EMBL" id="SVE56595.1"/>
    </source>
</evidence>
<evidence type="ECO:0008006" key="2">
    <source>
        <dbReference type="Google" id="ProtNLM"/>
    </source>
</evidence>
<accession>A0A383EK00</accession>
<proteinExistence type="predicted"/>
<name>A0A383EK00_9ZZZZ</name>
<gene>
    <name evidence="1" type="ORF">METZ01_LOCUS509449</name>
</gene>
<sequence>MFTNKIDIYHGLSHELPLGIEKTSIKTVVTIHDLIFIRYPHLFKLIDRKIYYKKFKSACQRANKIIAIS</sequence>
<dbReference type="AlphaFoldDB" id="A0A383EK00"/>
<protein>
    <recommendedName>
        <fullName evidence="2">Glycosyltransferase subfamily 4-like N-terminal domain-containing protein</fullName>
    </recommendedName>
</protein>
<reference evidence="1" key="1">
    <citation type="submission" date="2018-05" db="EMBL/GenBank/DDBJ databases">
        <authorList>
            <person name="Lanie J.A."/>
            <person name="Ng W.-L."/>
            <person name="Kazmierczak K.M."/>
            <person name="Andrzejewski T.M."/>
            <person name="Davidsen T.M."/>
            <person name="Wayne K.J."/>
            <person name="Tettelin H."/>
            <person name="Glass J.I."/>
            <person name="Rusch D."/>
            <person name="Podicherti R."/>
            <person name="Tsui H.-C.T."/>
            <person name="Winkler M.E."/>
        </authorList>
    </citation>
    <scope>NUCLEOTIDE SEQUENCE</scope>
</reference>
<organism evidence="1">
    <name type="scientific">marine metagenome</name>
    <dbReference type="NCBI Taxonomy" id="408172"/>
    <lineage>
        <taxon>unclassified sequences</taxon>
        <taxon>metagenomes</taxon>
        <taxon>ecological metagenomes</taxon>
    </lineage>
</organism>